<evidence type="ECO:0000313" key="3">
    <source>
        <dbReference type="Proteomes" id="UP000467840"/>
    </source>
</evidence>
<comment type="caution">
    <text evidence="2">The sequence shown here is derived from an EMBL/GenBank/DDBJ whole genome shotgun (WGS) entry which is preliminary data.</text>
</comment>
<evidence type="ECO:0000313" key="2">
    <source>
        <dbReference type="EMBL" id="KAF2317383.1"/>
    </source>
</evidence>
<feature type="region of interest" description="Disordered" evidence="1">
    <location>
        <begin position="32"/>
        <end position="58"/>
    </location>
</feature>
<reference evidence="2 3" key="1">
    <citation type="journal article" date="2020" name="Mol. Plant">
        <title>The Chromosome-Based Rubber Tree Genome Provides New Insights into Spurge Genome Evolution and Rubber Biosynthesis.</title>
        <authorList>
            <person name="Liu J."/>
            <person name="Shi C."/>
            <person name="Shi C.C."/>
            <person name="Li W."/>
            <person name="Zhang Q.J."/>
            <person name="Zhang Y."/>
            <person name="Li K."/>
            <person name="Lu H.F."/>
            <person name="Shi C."/>
            <person name="Zhu S.T."/>
            <person name="Xiao Z.Y."/>
            <person name="Nan H."/>
            <person name="Yue Y."/>
            <person name="Zhu X.G."/>
            <person name="Wu Y."/>
            <person name="Hong X.N."/>
            <person name="Fan G.Y."/>
            <person name="Tong Y."/>
            <person name="Zhang D."/>
            <person name="Mao C.L."/>
            <person name="Liu Y.L."/>
            <person name="Hao S.J."/>
            <person name="Liu W.Q."/>
            <person name="Lv M.Q."/>
            <person name="Zhang H.B."/>
            <person name="Liu Y."/>
            <person name="Hu-Tang G.R."/>
            <person name="Wang J.P."/>
            <person name="Wang J.H."/>
            <person name="Sun Y.H."/>
            <person name="Ni S.B."/>
            <person name="Chen W.B."/>
            <person name="Zhang X.C."/>
            <person name="Jiao Y.N."/>
            <person name="Eichler E.E."/>
            <person name="Li G.H."/>
            <person name="Liu X."/>
            <person name="Gao L.Z."/>
        </authorList>
    </citation>
    <scope>NUCLEOTIDE SEQUENCE [LARGE SCALE GENOMIC DNA]</scope>
    <source>
        <strain evidence="3">cv. GT1</strain>
        <tissue evidence="2">Leaf</tissue>
    </source>
</reference>
<protein>
    <submittedName>
        <fullName evidence="2">Uncharacterized protein</fullName>
    </submittedName>
</protein>
<gene>
    <name evidence="2" type="ORF">GH714_021411</name>
</gene>
<dbReference type="EMBL" id="JAAGAX010000004">
    <property type="protein sequence ID" value="KAF2317383.1"/>
    <property type="molecule type" value="Genomic_DNA"/>
</dbReference>
<keyword evidence="3" id="KW-1185">Reference proteome</keyword>
<accession>A0A6A6MZ03</accession>
<proteinExistence type="predicted"/>
<sequence length="146" mass="16488">MGVSTGRGEESDEDDVRRNNIKVEFVKSQLNDSDSEEVVENHSNNEFSSGESNAFSNIQSADEKGDEIVLKVGQVFGIVQEVRESLRDYTIKVAIVEFKCGDSWRWFLEILEGGSGQGNDDKPWTLMSDKQKGLKETIKVFFKYIP</sequence>
<dbReference type="AlphaFoldDB" id="A0A6A6MZ03"/>
<evidence type="ECO:0000256" key="1">
    <source>
        <dbReference type="SAM" id="MobiDB-lite"/>
    </source>
</evidence>
<organism evidence="2 3">
    <name type="scientific">Hevea brasiliensis</name>
    <name type="common">Para rubber tree</name>
    <name type="synonym">Siphonia brasiliensis</name>
    <dbReference type="NCBI Taxonomy" id="3981"/>
    <lineage>
        <taxon>Eukaryota</taxon>
        <taxon>Viridiplantae</taxon>
        <taxon>Streptophyta</taxon>
        <taxon>Embryophyta</taxon>
        <taxon>Tracheophyta</taxon>
        <taxon>Spermatophyta</taxon>
        <taxon>Magnoliopsida</taxon>
        <taxon>eudicotyledons</taxon>
        <taxon>Gunneridae</taxon>
        <taxon>Pentapetalae</taxon>
        <taxon>rosids</taxon>
        <taxon>fabids</taxon>
        <taxon>Malpighiales</taxon>
        <taxon>Euphorbiaceae</taxon>
        <taxon>Crotonoideae</taxon>
        <taxon>Micrandreae</taxon>
        <taxon>Hevea</taxon>
    </lineage>
</organism>
<dbReference type="Proteomes" id="UP000467840">
    <property type="component" value="Chromosome 6"/>
</dbReference>
<name>A0A6A6MZ03_HEVBR</name>